<dbReference type="InterPro" id="IPR029442">
    <property type="entry name" value="GyrI-like"/>
</dbReference>
<dbReference type="InterPro" id="IPR011256">
    <property type="entry name" value="Reg_factor_effector_dom_sf"/>
</dbReference>
<dbReference type="Gene3D" id="3.20.80.10">
    <property type="entry name" value="Regulatory factor, effector binding domain"/>
    <property type="match status" value="1"/>
</dbReference>
<dbReference type="Pfam" id="PF06445">
    <property type="entry name" value="GyrI-like"/>
    <property type="match status" value="1"/>
</dbReference>
<keyword evidence="3" id="KW-1185">Reference proteome</keyword>
<name>A0ABS2P267_9BACI</name>
<comment type="caution">
    <text evidence="2">The sequence shown here is derived from an EMBL/GenBank/DDBJ whole genome shotgun (WGS) entry which is preliminary data.</text>
</comment>
<evidence type="ECO:0000313" key="3">
    <source>
        <dbReference type="Proteomes" id="UP000737402"/>
    </source>
</evidence>
<evidence type="ECO:0000259" key="1">
    <source>
        <dbReference type="SMART" id="SM00871"/>
    </source>
</evidence>
<evidence type="ECO:0000313" key="2">
    <source>
        <dbReference type="EMBL" id="MBM7621015.1"/>
    </source>
</evidence>
<sequence length="163" mass="19153">MEKLQYELLTLPSYKAMGVKWEGPYTEVGSLKNVILQMSDRVGELPSAVEPEVQLGLSYHLRPDGFVHYSVFRVEEEQEVPEGMVDIRVPEMTYLKVLHEKGQDFDHTYTKIYQWFKQNDYIPFKEPGVDYFDDLPIKHERYPVDRDLDDPHFEILIPVSKSV</sequence>
<gene>
    <name evidence="2" type="ORF">JOC95_002888</name>
</gene>
<organism evidence="2 3">
    <name type="scientific">Sutcliffiella tianshenii</name>
    <dbReference type="NCBI Taxonomy" id="1463404"/>
    <lineage>
        <taxon>Bacteria</taxon>
        <taxon>Bacillati</taxon>
        <taxon>Bacillota</taxon>
        <taxon>Bacilli</taxon>
        <taxon>Bacillales</taxon>
        <taxon>Bacillaceae</taxon>
        <taxon>Sutcliffiella</taxon>
    </lineage>
</organism>
<reference evidence="2 3" key="1">
    <citation type="submission" date="2021-01" db="EMBL/GenBank/DDBJ databases">
        <title>Genomic Encyclopedia of Type Strains, Phase IV (KMG-IV): sequencing the most valuable type-strain genomes for metagenomic binning, comparative biology and taxonomic classification.</title>
        <authorList>
            <person name="Goeker M."/>
        </authorList>
    </citation>
    <scope>NUCLEOTIDE SEQUENCE [LARGE SCALE GENOMIC DNA]</scope>
    <source>
        <strain evidence="2 3">DSM 25879</strain>
    </source>
</reference>
<dbReference type="Proteomes" id="UP000737402">
    <property type="component" value="Unassembled WGS sequence"/>
</dbReference>
<dbReference type="SUPFAM" id="SSF55136">
    <property type="entry name" value="Probable bacterial effector-binding domain"/>
    <property type="match status" value="1"/>
</dbReference>
<dbReference type="EMBL" id="JAFBED010000006">
    <property type="protein sequence ID" value="MBM7621015.1"/>
    <property type="molecule type" value="Genomic_DNA"/>
</dbReference>
<protein>
    <submittedName>
        <fullName evidence="2">Transcriptional regulator YdeE</fullName>
    </submittedName>
</protein>
<proteinExistence type="predicted"/>
<dbReference type="InterPro" id="IPR010499">
    <property type="entry name" value="AraC_E-bd"/>
</dbReference>
<dbReference type="RefSeq" id="WP_204417518.1">
    <property type="nucleotide sequence ID" value="NZ_JAFBED010000006.1"/>
</dbReference>
<feature type="domain" description="AraC effector-binding" evidence="1">
    <location>
        <begin position="4"/>
        <end position="160"/>
    </location>
</feature>
<accession>A0ABS2P267</accession>
<dbReference type="SMART" id="SM00871">
    <property type="entry name" value="AraC_E_bind"/>
    <property type="match status" value="1"/>
</dbReference>